<keyword evidence="6 10" id="KW-0496">Mitochondrion</keyword>
<evidence type="ECO:0000313" key="12">
    <source>
        <dbReference type="EMBL" id="OEJ91477.1"/>
    </source>
</evidence>
<reference evidence="13" key="1">
    <citation type="journal article" date="2016" name="Genome Announc.">
        <title>Genome sequences of three species of Hanseniaspora isolated from spontaneous wine fermentations.</title>
        <authorList>
            <person name="Sternes P.R."/>
            <person name="Lee D."/>
            <person name="Kutyna D.R."/>
            <person name="Borneman A.R."/>
        </authorList>
    </citation>
    <scope>NUCLEOTIDE SEQUENCE [LARGE SCALE GENOMIC DNA]</scope>
    <source>
        <strain evidence="13">AWRI3578</strain>
    </source>
</reference>
<dbReference type="PANTHER" id="PTHR28202:SF1">
    <property type="entry name" value="ASSEMBLY FACTOR CBP4"/>
    <property type="match status" value="1"/>
</dbReference>
<comment type="caution">
    <text evidence="12">The sequence shown here is derived from an EMBL/GenBank/DDBJ whole genome shotgun (WGS) entry which is preliminary data.</text>
</comment>
<dbReference type="EMBL" id="LPNL01000002">
    <property type="protein sequence ID" value="OEJ91477.1"/>
    <property type="molecule type" value="Genomic_DNA"/>
</dbReference>
<keyword evidence="5 10" id="KW-1133">Transmembrane helix</keyword>
<keyword evidence="11" id="KW-0175">Coiled coil</keyword>
<name>A0A1E5RX00_9ASCO</name>
<evidence type="ECO:0000256" key="4">
    <source>
        <dbReference type="ARBA" id="ARBA00022792"/>
    </source>
</evidence>
<dbReference type="GO" id="GO:0034551">
    <property type="term" value="P:mitochondrial respiratory chain complex III assembly"/>
    <property type="evidence" value="ECO:0007669"/>
    <property type="project" value="TreeGrafter"/>
</dbReference>
<evidence type="ECO:0000256" key="3">
    <source>
        <dbReference type="ARBA" id="ARBA00022692"/>
    </source>
</evidence>
<keyword evidence="13" id="KW-1185">Reference proteome</keyword>
<gene>
    <name evidence="12" type="ORF">AWRI3578_g481</name>
</gene>
<feature type="coiled-coil region" evidence="11">
    <location>
        <begin position="115"/>
        <end position="145"/>
    </location>
</feature>
<evidence type="ECO:0000256" key="6">
    <source>
        <dbReference type="ARBA" id="ARBA00023128"/>
    </source>
</evidence>
<evidence type="ECO:0000256" key="7">
    <source>
        <dbReference type="ARBA" id="ARBA00023136"/>
    </source>
</evidence>
<dbReference type="Pfam" id="PF07960">
    <property type="entry name" value="CBP4"/>
    <property type="match status" value="1"/>
</dbReference>
<evidence type="ECO:0000256" key="5">
    <source>
        <dbReference type="ARBA" id="ARBA00022989"/>
    </source>
</evidence>
<comment type="similarity">
    <text evidence="2 10">Belongs to the CBP4 family.</text>
</comment>
<feature type="transmembrane region" description="Helical" evidence="10">
    <location>
        <begin position="12"/>
        <end position="31"/>
    </location>
</feature>
<proteinExistence type="inferred from homology"/>
<sequence length="153" mass="18329">MFSATTKAWIKVYIAGGSIIGAGFWAFNNLVPTPEQLLEEFSPEMREKYYREKELRELEQRELIKIVKKTMKSDDPIWKTGPIKSPWERDSLIVNKAQEKQMDVFKEQRDQSMELKELHRIREELNKIREESAEKTNEVVQEKKRQSWFGRFF</sequence>
<organism evidence="12 13">
    <name type="scientific">Hanseniaspora opuntiae</name>
    <dbReference type="NCBI Taxonomy" id="211096"/>
    <lineage>
        <taxon>Eukaryota</taxon>
        <taxon>Fungi</taxon>
        <taxon>Dikarya</taxon>
        <taxon>Ascomycota</taxon>
        <taxon>Saccharomycotina</taxon>
        <taxon>Saccharomycetes</taxon>
        <taxon>Saccharomycodales</taxon>
        <taxon>Saccharomycodaceae</taxon>
        <taxon>Hanseniaspora</taxon>
    </lineage>
</organism>
<evidence type="ECO:0000256" key="10">
    <source>
        <dbReference type="RuleBase" id="RU368005"/>
    </source>
</evidence>
<protein>
    <recommendedName>
        <fullName evidence="10">Cytochrome b mRNA-processing protein 4</fullName>
    </recommendedName>
</protein>
<dbReference type="OrthoDB" id="5576752at2759"/>
<comment type="function">
    <text evidence="9 10">Essential for the assembly of ubiquinol-cytochrome c reductase. It has a direct effect on the correct occurrence of the Rieske protein, core 4, core 5 and apocytochrome b.</text>
</comment>
<evidence type="ECO:0000313" key="13">
    <source>
        <dbReference type="Proteomes" id="UP000095605"/>
    </source>
</evidence>
<keyword evidence="3 10" id="KW-0812">Transmembrane</keyword>
<evidence type="ECO:0000256" key="2">
    <source>
        <dbReference type="ARBA" id="ARBA00006780"/>
    </source>
</evidence>
<dbReference type="GO" id="GO:0005743">
    <property type="term" value="C:mitochondrial inner membrane"/>
    <property type="evidence" value="ECO:0007669"/>
    <property type="project" value="UniProtKB-SubCell"/>
</dbReference>
<comment type="subcellular location">
    <subcellularLocation>
        <location evidence="1 10">Mitochondrion inner membrane</location>
        <topology evidence="1 10">Single-pass membrane protein</topology>
    </subcellularLocation>
</comment>
<dbReference type="InterPro" id="IPR012420">
    <property type="entry name" value="Cbp4"/>
</dbReference>
<keyword evidence="8 10" id="KW-0143">Chaperone</keyword>
<evidence type="ECO:0000256" key="1">
    <source>
        <dbReference type="ARBA" id="ARBA00004434"/>
    </source>
</evidence>
<accession>A0A1E5RX00</accession>
<evidence type="ECO:0000256" key="9">
    <source>
        <dbReference type="ARBA" id="ARBA00025413"/>
    </source>
</evidence>
<dbReference type="PANTHER" id="PTHR28202">
    <property type="entry name" value="ASSEMBLY FACTOR CBP4"/>
    <property type="match status" value="1"/>
</dbReference>
<evidence type="ECO:0000256" key="11">
    <source>
        <dbReference type="SAM" id="Coils"/>
    </source>
</evidence>
<dbReference type="AlphaFoldDB" id="A0A1E5RX00"/>
<keyword evidence="7 10" id="KW-0472">Membrane</keyword>
<evidence type="ECO:0000256" key="8">
    <source>
        <dbReference type="ARBA" id="ARBA00023186"/>
    </source>
</evidence>
<keyword evidence="4 10" id="KW-0999">Mitochondrion inner membrane</keyword>
<dbReference type="Proteomes" id="UP000095605">
    <property type="component" value="Unassembled WGS sequence"/>
</dbReference>